<name>A0A9P6NFP6_9BASI</name>
<evidence type="ECO:0000313" key="2">
    <source>
        <dbReference type="EMBL" id="KAG0146036.1"/>
    </source>
</evidence>
<dbReference type="AlphaFoldDB" id="A0A9P6NFP6"/>
<organism evidence="2 3">
    <name type="scientific">Cronartium quercuum f. sp. fusiforme G11</name>
    <dbReference type="NCBI Taxonomy" id="708437"/>
    <lineage>
        <taxon>Eukaryota</taxon>
        <taxon>Fungi</taxon>
        <taxon>Dikarya</taxon>
        <taxon>Basidiomycota</taxon>
        <taxon>Pucciniomycotina</taxon>
        <taxon>Pucciniomycetes</taxon>
        <taxon>Pucciniales</taxon>
        <taxon>Coleosporiaceae</taxon>
        <taxon>Cronartium</taxon>
    </lineage>
</organism>
<protein>
    <recommendedName>
        <fullName evidence="4">Secreted protein</fullName>
    </recommendedName>
</protein>
<proteinExistence type="predicted"/>
<accession>A0A9P6NFP6</accession>
<keyword evidence="1" id="KW-0732">Signal</keyword>
<evidence type="ECO:0008006" key="4">
    <source>
        <dbReference type="Google" id="ProtNLM"/>
    </source>
</evidence>
<reference evidence="2" key="1">
    <citation type="submission" date="2013-11" db="EMBL/GenBank/DDBJ databases">
        <title>Genome sequence of the fusiform rust pathogen reveals effectors for host alternation and coevolution with pine.</title>
        <authorList>
            <consortium name="DOE Joint Genome Institute"/>
            <person name="Smith K."/>
            <person name="Pendleton A."/>
            <person name="Kubisiak T."/>
            <person name="Anderson C."/>
            <person name="Salamov A."/>
            <person name="Aerts A."/>
            <person name="Riley R."/>
            <person name="Clum A."/>
            <person name="Lindquist E."/>
            <person name="Ence D."/>
            <person name="Campbell M."/>
            <person name="Kronenberg Z."/>
            <person name="Feau N."/>
            <person name="Dhillon B."/>
            <person name="Hamelin R."/>
            <person name="Burleigh J."/>
            <person name="Smith J."/>
            <person name="Yandell M."/>
            <person name="Nelson C."/>
            <person name="Grigoriev I."/>
            <person name="Davis J."/>
        </authorList>
    </citation>
    <scope>NUCLEOTIDE SEQUENCE</scope>
    <source>
        <strain evidence="2">G11</strain>
    </source>
</reference>
<feature type="signal peptide" evidence="1">
    <location>
        <begin position="1"/>
        <end position="19"/>
    </location>
</feature>
<comment type="caution">
    <text evidence="2">The sequence shown here is derived from an EMBL/GenBank/DDBJ whole genome shotgun (WGS) entry which is preliminary data.</text>
</comment>
<dbReference type="Proteomes" id="UP000886653">
    <property type="component" value="Unassembled WGS sequence"/>
</dbReference>
<sequence length="100" mass="11911">MSLPFHLILVSWSICLVQFNCKFNLIDFAGFISTWLRYHRTLYTVSLFTVPPHHTIYTTVPDSTSLLHTWHHLLLSTNLIDPRFRSVQLNWSENVRIDYY</sequence>
<keyword evidence="3" id="KW-1185">Reference proteome</keyword>
<feature type="chain" id="PRO_5040512113" description="Secreted protein" evidence="1">
    <location>
        <begin position="20"/>
        <end position="100"/>
    </location>
</feature>
<evidence type="ECO:0000313" key="3">
    <source>
        <dbReference type="Proteomes" id="UP000886653"/>
    </source>
</evidence>
<dbReference type="EMBL" id="MU167267">
    <property type="protein sequence ID" value="KAG0146036.1"/>
    <property type="molecule type" value="Genomic_DNA"/>
</dbReference>
<evidence type="ECO:0000256" key="1">
    <source>
        <dbReference type="SAM" id="SignalP"/>
    </source>
</evidence>
<gene>
    <name evidence="2" type="ORF">CROQUDRAFT_546817</name>
</gene>